<evidence type="ECO:0000313" key="11">
    <source>
        <dbReference type="EMBL" id="AFM12915.1"/>
    </source>
</evidence>
<dbReference type="HOGENOM" id="CLU_020569_0_1_12"/>
<gene>
    <name evidence="11" type="ordered locus">Turpa_2270</name>
</gene>
<evidence type="ECO:0000256" key="8">
    <source>
        <dbReference type="ARBA" id="ARBA00023163"/>
    </source>
</evidence>
<feature type="domain" description="RNA polymerase sigma factor 54 DNA-binding" evidence="9">
    <location>
        <begin position="285"/>
        <end position="439"/>
    </location>
</feature>
<evidence type="ECO:0000256" key="1">
    <source>
        <dbReference type="ARBA" id="ARBA00008798"/>
    </source>
</evidence>
<dbReference type="InterPro" id="IPR000394">
    <property type="entry name" value="RNA_pol_sigma_54"/>
</dbReference>
<keyword evidence="7" id="KW-0238">DNA-binding</keyword>
<comment type="similarity">
    <text evidence="1">Belongs to the sigma-54 factor family.</text>
</comment>
<sequence>MPKAQLRQHTALKTTVRQKLHGTLTHAVQLLSLPQHELREEILRVIAENPFVEEISSGEAPPISTGEGRDFIASAHIGLQENLLLQLVDMGLPDKIYDLARIIVSTIDNDGFTTFPHRTIIADYNFSSRDLRACIEYLKQLEPCGVGAENLWQSLRWQAEARYGKDELLFDLIDMLGQAREGLSRFSQAEKNSLCEILEIDLETLDAKIKLLTALDPHPVNRSDGSAAEWALPEIFFEVKEKQVYVKVSDQYLPRFRVNHKLYEQMRGKKTPGVADSAAATRQAEWQATYHTAKSLVETLAFRSDTLMQVARIIAVKQYEFFTRGSAYIRTMSLKDLAQETNRHVSTISRILNRKYFHCSWGIFPLRLFLMRKIKSSDGSERSAEDLKTAILTLLAQDSERKKSDRVIAEILQDQGFEVKRRTVNKYRRLIHQKSSRKKSK</sequence>
<dbReference type="InterPro" id="IPR038709">
    <property type="entry name" value="RpoN_core-bd_sf"/>
</dbReference>
<evidence type="ECO:0000256" key="6">
    <source>
        <dbReference type="ARBA" id="ARBA00023082"/>
    </source>
</evidence>
<keyword evidence="4" id="KW-0548">Nucleotidyltransferase</keyword>
<dbReference type="GO" id="GO:0016779">
    <property type="term" value="F:nucleotidyltransferase activity"/>
    <property type="evidence" value="ECO:0007669"/>
    <property type="project" value="UniProtKB-KW"/>
</dbReference>
<evidence type="ECO:0000259" key="10">
    <source>
        <dbReference type="Pfam" id="PF04963"/>
    </source>
</evidence>
<dbReference type="PIRSF" id="PIRSF000774">
    <property type="entry name" value="RpoN"/>
    <property type="match status" value="1"/>
</dbReference>
<dbReference type="OrthoDB" id="9814402at2"/>
<dbReference type="KEGG" id="tpx:Turpa_2270"/>
<keyword evidence="6" id="KW-0731">Sigma factor</keyword>
<evidence type="ECO:0000256" key="3">
    <source>
        <dbReference type="ARBA" id="ARBA00022679"/>
    </source>
</evidence>
<dbReference type="EMBL" id="CP002959">
    <property type="protein sequence ID" value="AFM12915.1"/>
    <property type="molecule type" value="Genomic_DNA"/>
</dbReference>
<evidence type="ECO:0000259" key="9">
    <source>
        <dbReference type="Pfam" id="PF04552"/>
    </source>
</evidence>
<evidence type="ECO:0000256" key="4">
    <source>
        <dbReference type="ARBA" id="ARBA00022695"/>
    </source>
</evidence>
<keyword evidence="12" id="KW-1185">Reference proteome</keyword>
<evidence type="ECO:0000256" key="2">
    <source>
        <dbReference type="ARBA" id="ARBA00022478"/>
    </source>
</evidence>
<keyword evidence="5" id="KW-0805">Transcription regulation</keyword>
<dbReference type="PANTHER" id="PTHR32248:SF4">
    <property type="entry name" value="RNA POLYMERASE SIGMA-54 FACTOR"/>
    <property type="match status" value="1"/>
</dbReference>
<evidence type="ECO:0000256" key="5">
    <source>
        <dbReference type="ARBA" id="ARBA00023015"/>
    </source>
</evidence>
<accession>I4B6K8</accession>
<keyword evidence="2" id="KW-0240">DNA-directed RNA polymerase</keyword>
<dbReference type="Pfam" id="PF04552">
    <property type="entry name" value="Sigma54_DBD"/>
    <property type="match status" value="1"/>
</dbReference>
<dbReference type="Pfam" id="PF04963">
    <property type="entry name" value="Sigma54_CBD"/>
    <property type="match status" value="1"/>
</dbReference>
<reference evidence="11 12" key="1">
    <citation type="submission" date="2012-06" db="EMBL/GenBank/DDBJ databases">
        <title>The complete chromosome of genome of Turneriella parva DSM 21527.</title>
        <authorList>
            <consortium name="US DOE Joint Genome Institute (JGI-PGF)"/>
            <person name="Lucas S."/>
            <person name="Han J."/>
            <person name="Lapidus A."/>
            <person name="Bruce D."/>
            <person name="Goodwin L."/>
            <person name="Pitluck S."/>
            <person name="Peters L."/>
            <person name="Kyrpides N."/>
            <person name="Mavromatis K."/>
            <person name="Ivanova N."/>
            <person name="Mikhailova N."/>
            <person name="Chertkov O."/>
            <person name="Detter J.C."/>
            <person name="Tapia R."/>
            <person name="Han C."/>
            <person name="Land M."/>
            <person name="Hauser L."/>
            <person name="Markowitz V."/>
            <person name="Cheng J.-F."/>
            <person name="Hugenholtz P."/>
            <person name="Woyke T."/>
            <person name="Wu D."/>
            <person name="Gronow S."/>
            <person name="Wellnitz S."/>
            <person name="Brambilla E."/>
            <person name="Klenk H.-P."/>
            <person name="Eisen J.A."/>
        </authorList>
    </citation>
    <scope>NUCLEOTIDE SEQUENCE [LARGE SCALE GENOMIC DNA]</scope>
    <source>
        <strain evidence="12">ATCC BAA-1111 / DSM 21527 / NCTC 11395 / H</strain>
    </source>
</reference>
<dbReference type="InterPro" id="IPR007634">
    <property type="entry name" value="RNA_pol_sigma_54_DNA-bd"/>
</dbReference>
<dbReference type="Gene3D" id="1.10.10.60">
    <property type="entry name" value="Homeodomain-like"/>
    <property type="match status" value="1"/>
</dbReference>
<dbReference type="STRING" id="869212.Turpa_2270"/>
<name>I4B6K8_TURPD</name>
<organism evidence="11 12">
    <name type="scientific">Turneriella parva (strain ATCC BAA-1111 / DSM 21527 / NCTC 11395 / H)</name>
    <name type="common">Leptospira parva</name>
    <dbReference type="NCBI Taxonomy" id="869212"/>
    <lineage>
        <taxon>Bacteria</taxon>
        <taxon>Pseudomonadati</taxon>
        <taxon>Spirochaetota</taxon>
        <taxon>Spirochaetia</taxon>
        <taxon>Leptospirales</taxon>
        <taxon>Leptospiraceae</taxon>
        <taxon>Turneriella</taxon>
    </lineage>
</organism>
<evidence type="ECO:0000313" key="12">
    <source>
        <dbReference type="Proteomes" id="UP000006048"/>
    </source>
</evidence>
<dbReference type="GO" id="GO:0000428">
    <property type="term" value="C:DNA-directed RNA polymerase complex"/>
    <property type="evidence" value="ECO:0007669"/>
    <property type="project" value="UniProtKB-KW"/>
</dbReference>
<dbReference type="Pfam" id="PF00309">
    <property type="entry name" value="Sigma54_AID"/>
    <property type="match status" value="1"/>
</dbReference>
<keyword evidence="8" id="KW-0804">Transcription</keyword>
<keyword evidence="3" id="KW-0808">Transferase</keyword>
<dbReference type="Proteomes" id="UP000006048">
    <property type="component" value="Chromosome"/>
</dbReference>
<dbReference type="GO" id="GO:0006352">
    <property type="term" value="P:DNA-templated transcription initiation"/>
    <property type="evidence" value="ECO:0007669"/>
    <property type="project" value="InterPro"/>
</dbReference>
<protein>
    <submittedName>
        <fullName evidence="11">RNA polymerase, sigma 54 subunit, RpoN/SigL</fullName>
    </submittedName>
</protein>
<dbReference type="AlphaFoldDB" id="I4B6K8"/>
<feature type="domain" description="RNA polymerase sigma factor 54 core-binding" evidence="10">
    <location>
        <begin position="73"/>
        <end position="260"/>
    </location>
</feature>
<dbReference type="InterPro" id="IPR007046">
    <property type="entry name" value="RNA_pol_sigma_54_core-bd"/>
</dbReference>
<dbReference type="PROSITE" id="PS50044">
    <property type="entry name" value="SIGMA54_3"/>
    <property type="match status" value="1"/>
</dbReference>
<dbReference type="PROSITE" id="PS00718">
    <property type="entry name" value="SIGMA54_2"/>
    <property type="match status" value="1"/>
</dbReference>
<dbReference type="Gene3D" id="1.10.10.1330">
    <property type="entry name" value="RNA polymerase sigma-54 factor, core-binding domain"/>
    <property type="match status" value="1"/>
</dbReference>
<proteinExistence type="inferred from homology"/>
<dbReference type="GO" id="GO:0016987">
    <property type="term" value="F:sigma factor activity"/>
    <property type="evidence" value="ECO:0007669"/>
    <property type="project" value="UniProtKB-KW"/>
</dbReference>
<dbReference type="GO" id="GO:0001216">
    <property type="term" value="F:DNA-binding transcription activator activity"/>
    <property type="evidence" value="ECO:0007669"/>
    <property type="project" value="InterPro"/>
</dbReference>
<dbReference type="GO" id="GO:0003677">
    <property type="term" value="F:DNA binding"/>
    <property type="evidence" value="ECO:0007669"/>
    <property type="project" value="UniProtKB-KW"/>
</dbReference>
<dbReference type="RefSeq" id="WP_014803421.1">
    <property type="nucleotide sequence ID" value="NC_018020.1"/>
</dbReference>
<dbReference type="PANTHER" id="PTHR32248">
    <property type="entry name" value="RNA POLYMERASE SIGMA-54 FACTOR"/>
    <property type="match status" value="1"/>
</dbReference>
<evidence type="ECO:0000256" key="7">
    <source>
        <dbReference type="ARBA" id="ARBA00023125"/>
    </source>
</evidence>
<dbReference type="PRINTS" id="PR00045">
    <property type="entry name" value="SIGMA54FCT"/>
</dbReference>